<dbReference type="Gene3D" id="2.60.120.10">
    <property type="entry name" value="Jelly Rolls"/>
    <property type="match status" value="2"/>
</dbReference>
<reference evidence="2" key="1">
    <citation type="submission" date="2020-11" db="EMBL/GenBank/DDBJ databases">
        <title>Novosphingobium aureum sp. nov., a marine bacterium isolated from sediment of a salt flat.</title>
        <authorList>
            <person name="Yoo Y."/>
            <person name="Kim J.-J."/>
        </authorList>
    </citation>
    <scope>NUCLEOTIDE SEQUENCE</scope>
    <source>
        <strain evidence="2">YJ-S2-02</strain>
    </source>
</reference>
<dbReference type="Proteomes" id="UP000617634">
    <property type="component" value="Unassembled WGS sequence"/>
</dbReference>
<evidence type="ECO:0000259" key="1">
    <source>
        <dbReference type="Pfam" id="PF12973"/>
    </source>
</evidence>
<dbReference type="Pfam" id="PF12973">
    <property type="entry name" value="Cupin_7"/>
    <property type="match status" value="1"/>
</dbReference>
<dbReference type="InterPro" id="IPR025979">
    <property type="entry name" value="ChrR-like_cupin_dom"/>
</dbReference>
<feature type="domain" description="ChrR-like cupin" evidence="1">
    <location>
        <begin position="9"/>
        <end position="98"/>
    </location>
</feature>
<dbReference type="InterPro" id="IPR011051">
    <property type="entry name" value="RmlC_Cupin_sf"/>
</dbReference>
<dbReference type="RefSeq" id="WP_197165392.1">
    <property type="nucleotide sequence ID" value="NZ_JADZGI010000002.1"/>
</dbReference>
<evidence type="ECO:0000313" key="2">
    <source>
        <dbReference type="EMBL" id="MBH0114254.1"/>
    </source>
</evidence>
<gene>
    <name evidence="2" type="ORF">I5E68_15015</name>
</gene>
<organism evidence="2 3">
    <name type="scientific">Novosphingobium aureum</name>
    <dbReference type="NCBI Taxonomy" id="2792964"/>
    <lineage>
        <taxon>Bacteria</taxon>
        <taxon>Pseudomonadati</taxon>
        <taxon>Pseudomonadota</taxon>
        <taxon>Alphaproteobacteria</taxon>
        <taxon>Sphingomonadales</taxon>
        <taxon>Sphingomonadaceae</taxon>
        <taxon>Novosphingobium</taxon>
    </lineage>
</organism>
<comment type="caution">
    <text evidence="2">The sequence shown here is derived from an EMBL/GenBank/DDBJ whole genome shotgun (WGS) entry which is preliminary data.</text>
</comment>
<accession>A0A931HF64</accession>
<keyword evidence="3" id="KW-1185">Reference proteome</keyword>
<sequence length="247" mass="27301">MRPRIVDLRVDEIEWAPLGPPGLYSRLLSRDEETGARTALQRLAPQDGYSPPDVAHYHHTYEELLGVTGCFSFDSRNWVRPGSYLFHPPRTVHGFASAIREESTFLSRVGRDLDFNFVEEPEHDDLYVVEGAPPPRAPVAIGPEQSLEGFGEGDFLGALAQVRPLSVDPQIGEGSAFVKLPKGWKSEATKLDYYLEIFVMEGGLGVDGGDASPRRSYFFYPPGEPINAFEAGSDTLAYVNFGEPVPQ</sequence>
<proteinExistence type="predicted"/>
<evidence type="ECO:0000313" key="3">
    <source>
        <dbReference type="Proteomes" id="UP000617634"/>
    </source>
</evidence>
<dbReference type="EMBL" id="JADZGI010000002">
    <property type="protein sequence ID" value="MBH0114254.1"/>
    <property type="molecule type" value="Genomic_DNA"/>
</dbReference>
<protein>
    <submittedName>
        <fullName evidence="2">Cupin domain-containing protein</fullName>
    </submittedName>
</protein>
<dbReference type="AlphaFoldDB" id="A0A931HF64"/>
<dbReference type="InterPro" id="IPR014710">
    <property type="entry name" value="RmlC-like_jellyroll"/>
</dbReference>
<dbReference type="SUPFAM" id="SSF51182">
    <property type="entry name" value="RmlC-like cupins"/>
    <property type="match status" value="2"/>
</dbReference>
<name>A0A931HF64_9SPHN</name>